<comment type="similarity">
    <text evidence="1 5">Belongs to the TUBGCP family.</text>
</comment>
<dbReference type="AlphaFoldDB" id="A0A7S3PXF2"/>
<keyword evidence="4 5" id="KW-0206">Cytoskeleton</keyword>
<dbReference type="Gene3D" id="1.20.120.1900">
    <property type="entry name" value="Gamma-tubulin complex, C-terminal domain"/>
    <property type="match status" value="1"/>
</dbReference>
<dbReference type="GO" id="GO:0005874">
    <property type="term" value="C:microtubule"/>
    <property type="evidence" value="ECO:0007669"/>
    <property type="project" value="UniProtKB-KW"/>
</dbReference>
<reference evidence="8" key="1">
    <citation type="submission" date="2021-01" db="EMBL/GenBank/DDBJ databases">
        <authorList>
            <person name="Corre E."/>
            <person name="Pelletier E."/>
            <person name="Niang G."/>
            <person name="Scheremetjew M."/>
            <person name="Finn R."/>
            <person name="Kale V."/>
            <person name="Holt S."/>
            <person name="Cochrane G."/>
            <person name="Meng A."/>
            <person name="Brown T."/>
            <person name="Cohen L."/>
        </authorList>
    </citation>
    <scope>NUCLEOTIDE SEQUENCE</scope>
    <source>
        <strain evidence="8">MM31A-1</strain>
    </source>
</reference>
<dbReference type="InterPro" id="IPR042241">
    <property type="entry name" value="GCP_C_sf"/>
</dbReference>
<evidence type="ECO:0000256" key="2">
    <source>
        <dbReference type="ARBA" id="ARBA00022490"/>
    </source>
</evidence>
<evidence type="ECO:0000256" key="3">
    <source>
        <dbReference type="ARBA" id="ARBA00022701"/>
    </source>
</evidence>
<evidence type="ECO:0000313" key="8">
    <source>
        <dbReference type="EMBL" id="CAE0458752.1"/>
    </source>
</evidence>
<evidence type="ECO:0000256" key="5">
    <source>
        <dbReference type="RuleBase" id="RU363050"/>
    </source>
</evidence>
<accession>A0A7S3PXF2</accession>
<dbReference type="GO" id="GO:0043015">
    <property type="term" value="F:gamma-tubulin binding"/>
    <property type="evidence" value="ECO:0007669"/>
    <property type="project" value="InterPro"/>
</dbReference>
<dbReference type="GO" id="GO:0000930">
    <property type="term" value="C:gamma-tubulin complex"/>
    <property type="evidence" value="ECO:0007669"/>
    <property type="project" value="TreeGrafter"/>
</dbReference>
<protein>
    <recommendedName>
        <fullName evidence="5">Spindle pole body component</fullName>
    </recommendedName>
</protein>
<dbReference type="InterPro" id="IPR040457">
    <property type="entry name" value="GCP_C"/>
</dbReference>
<dbReference type="GO" id="GO:0031122">
    <property type="term" value="P:cytoplasmic microtubule organization"/>
    <property type="evidence" value="ECO:0007669"/>
    <property type="project" value="TreeGrafter"/>
</dbReference>
<dbReference type="Pfam" id="PF17681">
    <property type="entry name" value="GCP_N_terminal"/>
    <property type="match status" value="1"/>
</dbReference>
<comment type="subcellular location">
    <subcellularLocation>
        <location evidence="5">Cytoplasm</location>
        <location evidence="5">Cytoskeleton</location>
        <location evidence="5">Microtubule organizing center</location>
    </subcellularLocation>
</comment>
<dbReference type="PANTHER" id="PTHR19302:SF13">
    <property type="entry name" value="GAMMA-TUBULIN COMPLEX COMPONENT 2"/>
    <property type="match status" value="1"/>
</dbReference>
<organism evidence="8">
    <name type="scientific">Chaetoceros debilis</name>
    <dbReference type="NCBI Taxonomy" id="122233"/>
    <lineage>
        <taxon>Eukaryota</taxon>
        <taxon>Sar</taxon>
        <taxon>Stramenopiles</taxon>
        <taxon>Ochrophyta</taxon>
        <taxon>Bacillariophyta</taxon>
        <taxon>Coscinodiscophyceae</taxon>
        <taxon>Chaetocerotophycidae</taxon>
        <taxon>Chaetocerotales</taxon>
        <taxon>Chaetocerotaceae</taxon>
        <taxon>Chaetoceros</taxon>
    </lineage>
</organism>
<dbReference type="GO" id="GO:0051011">
    <property type="term" value="F:microtubule minus-end binding"/>
    <property type="evidence" value="ECO:0007669"/>
    <property type="project" value="TreeGrafter"/>
</dbReference>
<dbReference type="InterPro" id="IPR041470">
    <property type="entry name" value="GCP_N"/>
</dbReference>
<name>A0A7S3PXF2_9STRA</name>
<dbReference type="GO" id="GO:0007020">
    <property type="term" value="P:microtubule nucleation"/>
    <property type="evidence" value="ECO:0007669"/>
    <property type="project" value="InterPro"/>
</dbReference>
<sequence length="988" mass="112314">MSMKSLDDENQQDAVTPATLLLNSPILLSNWKSNKTVATSISDEGNKDDSSLVSLTGRHLSQKHELLTLFSDDPTKIHLRFNDIIYFLRDEKAMGTNNDNKIGFFRSYRGQAEQWKILPLALQWSNALIEAGKPILLQNELTGGLLSVIDDTLTVKNFHLNIDSSDDLADMVGTNYGREQVWLLDAVHTPPNPCYSSRPYMTGCHLYFPKRHDIIINQDPFENRSRRTFSAGQRPIIGGKGELSTLPVGMQERVIVEEVLGALLGLDGNYISFDVDDGIYRISEKKIDDNIAQLVDRILPTASDYVKVNAFVSSHLGGFEHGRIGHALCGAIDTLLQDYMNFITQLDDKVGSDEGLSLSALWGDVQSCVRTITILNKVVKVAAIHKGGALLNALETLREAYLGDDNARVLFRFLLDRASTPYFDMLRGWIQDGTLKDPFSEFMVQESGNMKSQDFCYNLGDGSVDQWSSWYSLKDEHVLNLMKSGNELAGIDGSNMDLAMKIVTTGKYWNATSLCKHRDNRAAQLSSLSSKDGKGDLLSALSYGMGAAEMSRYVDREYEMSSRVLLNIFMRDYRTLDVLAFMKRYFLLDQGDFFVHFLDMAEDELLQEMSKVSRGRVQNWMAVSIQMSGGAGGEEGSPYDFEGPNDTVIDDIASNLTGAFATDSLISHLDALHSGGIDDTEPKTPSRHAYGGASKGLQGMEAFMLDFRTVPFPLSLILSRHSIANYQLMFRHLFFAKHVERRLVGTWLDHQVIKEYQSLRKDLGRTYFLRQRMLHFSQNFVYYILFEVIEPNWLSLKEQLQRKDSENEEQEYSGVECKTVDDVLRKHSEFVQKTLSECLLANRDLIRILTKLMTTCLLFTDQMKLFMETTQIQHEQNKIATESRQKRNRKMYEGLSAAREKKMTDSIKAAQEQRRLQKQRQVEKLQRELNTESYKRMITRFEQVFNSNLSEFMTQLMSDSNSHAHTHLQNLCVRLDYNGFVTRSMNIA</sequence>
<feature type="domain" description="Gamma tubulin complex component protein N-terminal" evidence="7">
    <location>
        <begin position="256"/>
        <end position="570"/>
    </location>
</feature>
<dbReference type="PANTHER" id="PTHR19302">
    <property type="entry name" value="GAMMA TUBULIN COMPLEX PROTEIN"/>
    <property type="match status" value="1"/>
</dbReference>
<dbReference type="InterPro" id="IPR007259">
    <property type="entry name" value="GCP"/>
</dbReference>
<dbReference type="GO" id="GO:0000278">
    <property type="term" value="P:mitotic cell cycle"/>
    <property type="evidence" value="ECO:0007669"/>
    <property type="project" value="TreeGrafter"/>
</dbReference>
<dbReference type="Pfam" id="PF04130">
    <property type="entry name" value="GCP_C_terminal"/>
    <property type="match status" value="1"/>
</dbReference>
<dbReference type="GO" id="GO:0051225">
    <property type="term" value="P:spindle assembly"/>
    <property type="evidence" value="ECO:0007669"/>
    <property type="project" value="TreeGrafter"/>
</dbReference>
<keyword evidence="2 5" id="KW-0963">Cytoplasm</keyword>
<gene>
    <name evidence="8" type="ORF">CDEB00056_LOCUS3593</name>
</gene>
<feature type="domain" description="Gamma tubulin complex component C-terminal" evidence="6">
    <location>
        <begin position="577"/>
        <end position="980"/>
    </location>
</feature>
<evidence type="ECO:0000256" key="1">
    <source>
        <dbReference type="ARBA" id="ARBA00010337"/>
    </source>
</evidence>
<evidence type="ECO:0000259" key="7">
    <source>
        <dbReference type="Pfam" id="PF17681"/>
    </source>
</evidence>
<dbReference type="EMBL" id="HBIO01005136">
    <property type="protein sequence ID" value="CAE0458752.1"/>
    <property type="molecule type" value="Transcribed_RNA"/>
</dbReference>
<keyword evidence="3 5" id="KW-0493">Microtubule</keyword>
<proteinExistence type="inferred from homology"/>
<evidence type="ECO:0000256" key="4">
    <source>
        <dbReference type="ARBA" id="ARBA00023212"/>
    </source>
</evidence>
<dbReference type="GO" id="GO:0000922">
    <property type="term" value="C:spindle pole"/>
    <property type="evidence" value="ECO:0007669"/>
    <property type="project" value="InterPro"/>
</dbReference>
<evidence type="ECO:0000259" key="6">
    <source>
        <dbReference type="Pfam" id="PF04130"/>
    </source>
</evidence>
<dbReference type="GO" id="GO:0051321">
    <property type="term" value="P:meiotic cell cycle"/>
    <property type="evidence" value="ECO:0007669"/>
    <property type="project" value="TreeGrafter"/>
</dbReference>